<proteinExistence type="predicted"/>
<protein>
    <submittedName>
        <fullName evidence="1">Putative virion structural protein</fullName>
    </submittedName>
</protein>
<gene>
    <name evidence="1" type="ORF">SEGD1_265</name>
</gene>
<accession>A0A142IIX4</accession>
<evidence type="ECO:0000313" key="2">
    <source>
        <dbReference type="Proteomes" id="UP000223976"/>
    </source>
</evidence>
<dbReference type="EMBL" id="KU726251">
    <property type="protein sequence ID" value="AMR59912.1"/>
    <property type="molecule type" value="Genomic_DNA"/>
</dbReference>
<dbReference type="Proteomes" id="UP000223976">
    <property type="component" value="Segment"/>
</dbReference>
<evidence type="ECO:0000313" key="1">
    <source>
        <dbReference type="EMBL" id="AMR59912.1"/>
    </source>
</evidence>
<sequence length="547" mass="61061">MAKIASKLIDKDRGFEVWDPSELYEPNKPTGYVPNPRDLIVNDMTSGFDRVVSVNYSVPSWETEPFGGVGVANQDGRLNGHYPLRSDRYRVYVDSTKLPPTMVIDDAVTFNGPDIDGVRILRGSSVNDDAEILSGYYKDGVLKKNYLPVQTISAADAETVVKQAIPGSCLAEVSNGEECTFLVYSDVGNVVQIAHGHIIKTNLVMAQETPSRTVLGIKLVSPFLVDDNGTTLTLPINIPLESIPLWCDIQYSDGTKRLPIDGSRVKFNGLRNSGAHDTFYIASNAGNELPCQLSYQLARGETYGGTDIVKDTIVKDYTAVTETVDGAYSMKLFVVPRWLDANRGYRLSFLLYNLTRGQVYDATANIQYTTGTTFDPLLMGVKQRLNVQVDISKVNPQFRAFIQAQSFAITLVNPGNELNTNFLIEYLPDGLVYGNEIWAEFKYSNVNYSTLNLRCGCASKAEWLKALYEPVYPLYDRRNESEAPEPTHFEVHVGGKVYTHSIDEWLNEQTVDYRIALDDSLVIRWIRRTPTDTLNLAATPMLAHHIE</sequence>
<reference evidence="1 2" key="1">
    <citation type="submission" date="2016-02" db="EMBL/GenBank/DDBJ databases">
        <title>Complete genome sequence of a polyvalent bacteriophage, SEGD1, simultaneously inhibiting both Salmonella enterica and Escherichia coli O157:H7.</title>
        <authorList>
            <person name="Fan J."/>
            <person name="Ma J."/>
        </authorList>
    </citation>
    <scope>NUCLEOTIDE SEQUENCE [LARGE SCALE GENOMIC DNA]</scope>
</reference>
<organism evidence="1 2">
    <name type="scientific">Enterobacteria phage SEGD1</name>
    <dbReference type="NCBI Taxonomy" id="1805456"/>
    <lineage>
        <taxon>Viruses</taxon>
        <taxon>Duplodnaviria</taxon>
        <taxon>Heunggongvirae</taxon>
        <taxon>Uroviricota</taxon>
        <taxon>Caudoviricetes</taxon>
        <taxon>Chimalliviridae</taxon>
        <taxon>Seoulvirus</taxon>
        <taxon>Seoulvirus SPN3US</taxon>
    </lineage>
</organism>
<name>A0A142IIX4_9CAUD</name>